<dbReference type="EMBL" id="CAUYUJ010012248">
    <property type="protein sequence ID" value="CAK0833615.1"/>
    <property type="molecule type" value="Genomic_DNA"/>
</dbReference>
<accession>A0ABN9SP16</accession>
<dbReference type="Proteomes" id="UP001189429">
    <property type="component" value="Unassembled WGS sequence"/>
</dbReference>
<protein>
    <submittedName>
        <fullName evidence="2">Uncharacterized protein</fullName>
    </submittedName>
</protein>
<gene>
    <name evidence="2" type="ORF">PCOR1329_LOCUS31255</name>
</gene>
<feature type="compositionally biased region" description="Basic and acidic residues" evidence="1">
    <location>
        <begin position="1263"/>
        <end position="1276"/>
    </location>
</feature>
<keyword evidence="3" id="KW-1185">Reference proteome</keyword>
<comment type="caution">
    <text evidence="2">The sequence shown here is derived from an EMBL/GenBank/DDBJ whole genome shotgun (WGS) entry which is preliminary data.</text>
</comment>
<name>A0ABN9SP16_9DINO</name>
<evidence type="ECO:0000256" key="1">
    <source>
        <dbReference type="SAM" id="MobiDB-lite"/>
    </source>
</evidence>
<reference evidence="2" key="1">
    <citation type="submission" date="2023-10" db="EMBL/GenBank/DDBJ databases">
        <authorList>
            <person name="Chen Y."/>
            <person name="Shah S."/>
            <person name="Dougan E. K."/>
            <person name="Thang M."/>
            <person name="Chan C."/>
        </authorList>
    </citation>
    <scope>NUCLEOTIDE SEQUENCE [LARGE SCALE GENOMIC DNA]</scope>
</reference>
<sequence length="1315" mass="143165">MSGGGVGWASVAEAAAGAADGGASGWAAAVAAAACPPDGWGALAASAAASAESATEGAGACVRGGGARGRALAAADLAPAGSAAARRLRDAWVTDVAAGGREQPLPAVEAALAAAHDAVVDEDDWALFGPSDEEEQLDAEADAIAGPVAHADADVALAAVAGAPVRAPTRAEARVELAQLVEQTCAIAEANSRAERDFVAARMTLPFHQECSNLGVGHRRADGILRAVAAACVSVQNRDVCKMIRQLTRSILERGGRALTWSESVRYDETPMHMRLTDTEKAAPAAVDSAMPAAIVPADGPLRLAPISASCSSSHVAKISNTERVFSMLYHIPDVGYVGVRVPLETPIQSLSRTTGEVLYDALKASRPPIEDDVLQQSGRRQRLVCTDGASGITKMESKCEVHVVFKWHTCAFHHVKADTSCMVHAAKALRWQDGMRSFRAALRQELQDTLQYRCDMWPSPADVARNTKCLDLFLSETSAHRRLRRVVILSLATRDWTERGCAEHFCDGCRLSRADCASKFTTLFVATDGVWPSSRWTGFDHSVDWMGVLESCHGLLTRVFLKWSRVRGWPLARFYLHPPRPSKTYQFTDGGRLTVIRRALEPLRKIMSKYLDHAGVKHDDLMEYLKVQAAAGRCGDCTDKLLPVVAACKQVFEGEFLRDLRALNLTEGPWDIITPGLRTRDLRTLALMMLSEIGCLCRELTNDCDNMKDEWSKALVEKYAKTDQGLLNPDLNAELMHTALSIRRETCSIESSHAAIRRSLAALSLQTHPIHIRRLSALRTCQRFRTRRQRLRSGPGRHVIKTTVKQAASKKAAARTGSPDFAGLGRAHAALSAQEKAVLMEVGQAATRAARAGNKNPFGGSSRLLEARARKADLARRVQDLSESKRAALLNSAGGIQGDVAVATYDGIIGIASSNPKHLTEMADCRQLERAERAWRASDKALINDVVSKWCSEDGAAAREKCLSHESEIKARLNEFLPVVPPRQGFQLFEWEPVGVLERVARGLSVHRSIIPDIFAALAKYWDDIHDTIDHQPRPEWDENDCSGSGISACTFASMCVCKGAGLEVQKFVDHFDAAVKLACPVGRIRTESLAHGYICVYVFAQRQPTDDDEDIDVATNGLVERLPIVDDMWLHIGSHSLSPWRSCFQTLRGPTGPTHPSIGVSIHRLEATVQFATPWQAFKDFDRDLRWSVCVYHMDVRVSPIGTFVPNCVDVHLLEDDEQPGAPTCRVIWKPPWAKWRKKQIKHPKKDADVKSGWHSIEPIENVKQDCDEDHKSDEDDGDEQPDHGRELPGGDAVAGSVGDAGGGSASGMDAED</sequence>
<evidence type="ECO:0000313" key="3">
    <source>
        <dbReference type="Proteomes" id="UP001189429"/>
    </source>
</evidence>
<feature type="non-terminal residue" evidence="2">
    <location>
        <position position="1315"/>
    </location>
</feature>
<evidence type="ECO:0000313" key="2">
    <source>
        <dbReference type="EMBL" id="CAK0833615.1"/>
    </source>
</evidence>
<organism evidence="2 3">
    <name type="scientific">Prorocentrum cordatum</name>
    <dbReference type="NCBI Taxonomy" id="2364126"/>
    <lineage>
        <taxon>Eukaryota</taxon>
        <taxon>Sar</taxon>
        <taxon>Alveolata</taxon>
        <taxon>Dinophyceae</taxon>
        <taxon>Prorocentrales</taxon>
        <taxon>Prorocentraceae</taxon>
        <taxon>Prorocentrum</taxon>
    </lineage>
</organism>
<feature type="region of interest" description="Disordered" evidence="1">
    <location>
        <begin position="1241"/>
        <end position="1315"/>
    </location>
</feature>
<proteinExistence type="predicted"/>